<dbReference type="InterPro" id="IPR000847">
    <property type="entry name" value="LysR_HTH_N"/>
</dbReference>
<dbReference type="PRINTS" id="PR00039">
    <property type="entry name" value="HTHLYSR"/>
</dbReference>
<dbReference type="Proteomes" id="UP001057998">
    <property type="component" value="Chromosome 2"/>
</dbReference>
<sequence>MELRALKYFQAVYEQGSVSGAARQCYVSQPSITAAIKQLEHLLETSLFVRHARGVLPTAAAEKLYPLAKNMSAGEQQILNLFGEGPAPVPLRLGLMRSLGAQRMSCLLTALTNQIEHLELTLVDPDEPCDARIILSQSTTKSEAFVPIWNDHYLLALPRSWPLAAQNQISLEELDGLPFIHRSPCDALEKLKLMMAEAGVKLQHRANIRTVEYAWPLVGAGVGAALLPDWQEICQAREIVLRQVASLDLSKRIGLAFKAGRESDPLIAEVIDVCRAASQSQTSAEV</sequence>
<dbReference type="PROSITE" id="PS50931">
    <property type="entry name" value="HTH_LYSR"/>
    <property type="match status" value="1"/>
</dbReference>
<reference evidence="7" key="1">
    <citation type="submission" date="2022-07" db="EMBL/GenBank/DDBJ databases">
        <title>Genome sequencing of Photobacterium atrarenae GJH2-4.</title>
        <authorList>
            <person name="Park S.-J."/>
        </authorList>
    </citation>
    <scope>NUCLEOTIDE SEQUENCE</scope>
    <source>
        <strain evidence="7">GJH2-4</strain>
    </source>
</reference>
<dbReference type="Gene3D" id="1.10.10.10">
    <property type="entry name" value="Winged helix-like DNA-binding domain superfamily/Winged helix DNA-binding domain"/>
    <property type="match status" value="1"/>
</dbReference>
<keyword evidence="4" id="KW-0010">Activator</keyword>
<evidence type="ECO:0000256" key="5">
    <source>
        <dbReference type="ARBA" id="ARBA00023163"/>
    </source>
</evidence>
<dbReference type="SUPFAM" id="SSF46785">
    <property type="entry name" value="Winged helix' DNA-binding domain"/>
    <property type="match status" value="1"/>
</dbReference>
<dbReference type="PANTHER" id="PTHR30346">
    <property type="entry name" value="TRANSCRIPTIONAL DUAL REGULATOR HCAR-RELATED"/>
    <property type="match status" value="1"/>
</dbReference>
<accession>A0ABY5GMH5</accession>
<evidence type="ECO:0000256" key="1">
    <source>
        <dbReference type="ARBA" id="ARBA00009437"/>
    </source>
</evidence>
<name>A0ABY5GMH5_9GAMM</name>
<dbReference type="EMBL" id="CP101509">
    <property type="protein sequence ID" value="UTV30529.1"/>
    <property type="molecule type" value="Genomic_DNA"/>
</dbReference>
<keyword evidence="8" id="KW-1185">Reference proteome</keyword>
<dbReference type="CDD" id="cd05466">
    <property type="entry name" value="PBP2_LTTR_substrate"/>
    <property type="match status" value="1"/>
</dbReference>
<proteinExistence type="inferred from homology"/>
<comment type="similarity">
    <text evidence="1">Belongs to the LysR transcriptional regulatory family.</text>
</comment>
<dbReference type="SUPFAM" id="SSF53850">
    <property type="entry name" value="Periplasmic binding protein-like II"/>
    <property type="match status" value="1"/>
</dbReference>
<organism evidence="7 8">
    <name type="scientific">Photobacterium atrarenae</name>
    <dbReference type="NCBI Taxonomy" id="865757"/>
    <lineage>
        <taxon>Bacteria</taxon>
        <taxon>Pseudomonadati</taxon>
        <taxon>Pseudomonadota</taxon>
        <taxon>Gammaproteobacteria</taxon>
        <taxon>Vibrionales</taxon>
        <taxon>Vibrionaceae</taxon>
        <taxon>Photobacterium</taxon>
    </lineage>
</organism>
<evidence type="ECO:0000256" key="2">
    <source>
        <dbReference type="ARBA" id="ARBA00023015"/>
    </source>
</evidence>
<keyword evidence="2" id="KW-0805">Transcription regulation</keyword>
<gene>
    <name evidence="7" type="ORF">NNL38_18340</name>
</gene>
<dbReference type="InterPro" id="IPR005119">
    <property type="entry name" value="LysR_subst-bd"/>
</dbReference>
<feature type="domain" description="HTH lysR-type" evidence="6">
    <location>
        <begin position="1"/>
        <end position="58"/>
    </location>
</feature>
<protein>
    <submittedName>
        <fullName evidence="7">LysR family transcriptional regulator</fullName>
    </submittedName>
</protein>
<evidence type="ECO:0000313" key="8">
    <source>
        <dbReference type="Proteomes" id="UP001057998"/>
    </source>
</evidence>
<evidence type="ECO:0000259" key="6">
    <source>
        <dbReference type="PROSITE" id="PS50931"/>
    </source>
</evidence>
<dbReference type="Pfam" id="PF00126">
    <property type="entry name" value="HTH_1"/>
    <property type="match status" value="1"/>
</dbReference>
<dbReference type="InterPro" id="IPR036388">
    <property type="entry name" value="WH-like_DNA-bd_sf"/>
</dbReference>
<dbReference type="Gene3D" id="3.40.190.10">
    <property type="entry name" value="Periplasmic binding protein-like II"/>
    <property type="match status" value="2"/>
</dbReference>
<dbReference type="PANTHER" id="PTHR30346:SF26">
    <property type="entry name" value="HYDROGEN PEROXIDE-INDUCIBLE GENES ACTIVATOR"/>
    <property type="match status" value="1"/>
</dbReference>
<evidence type="ECO:0000256" key="3">
    <source>
        <dbReference type="ARBA" id="ARBA00023125"/>
    </source>
</evidence>
<dbReference type="Pfam" id="PF03466">
    <property type="entry name" value="LysR_substrate"/>
    <property type="match status" value="1"/>
</dbReference>
<keyword evidence="3" id="KW-0238">DNA-binding</keyword>
<dbReference type="InterPro" id="IPR036390">
    <property type="entry name" value="WH_DNA-bd_sf"/>
</dbReference>
<evidence type="ECO:0000313" key="7">
    <source>
        <dbReference type="EMBL" id="UTV30529.1"/>
    </source>
</evidence>
<dbReference type="RefSeq" id="WP_255391888.1">
    <property type="nucleotide sequence ID" value="NZ_CP101509.1"/>
</dbReference>
<evidence type="ECO:0000256" key="4">
    <source>
        <dbReference type="ARBA" id="ARBA00023159"/>
    </source>
</evidence>
<keyword evidence="5" id="KW-0804">Transcription</keyword>